<sequence>MKLEPEQCLLDPGQPPLEIYTDHWPQCIRPKRGGERRGLSSQICTAQASCMQTETDQVGQGDCITPGHPQTQLAEGVEASKRPDRILAGLTVELMSQAACQTEVIPCIRLRACSIWHGPLLGQV</sequence>
<dbReference type="Proteomes" id="UP000762676">
    <property type="component" value="Unassembled WGS sequence"/>
</dbReference>
<keyword evidence="2" id="KW-1185">Reference proteome</keyword>
<dbReference type="AlphaFoldDB" id="A0AAV4HZ38"/>
<evidence type="ECO:0000313" key="2">
    <source>
        <dbReference type="Proteomes" id="UP000762676"/>
    </source>
</evidence>
<accession>A0AAV4HZ38</accession>
<organism evidence="1 2">
    <name type="scientific">Elysia marginata</name>
    <dbReference type="NCBI Taxonomy" id="1093978"/>
    <lineage>
        <taxon>Eukaryota</taxon>
        <taxon>Metazoa</taxon>
        <taxon>Spiralia</taxon>
        <taxon>Lophotrochozoa</taxon>
        <taxon>Mollusca</taxon>
        <taxon>Gastropoda</taxon>
        <taxon>Heterobranchia</taxon>
        <taxon>Euthyneura</taxon>
        <taxon>Panpulmonata</taxon>
        <taxon>Sacoglossa</taxon>
        <taxon>Placobranchoidea</taxon>
        <taxon>Plakobranchidae</taxon>
        <taxon>Elysia</taxon>
    </lineage>
</organism>
<reference evidence="1 2" key="1">
    <citation type="journal article" date="2021" name="Elife">
        <title>Chloroplast acquisition without the gene transfer in kleptoplastic sea slugs, Plakobranchus ocellatus.</title>
        <authorList>
            <person name="Maeda T."/>
            <person name="Takahashi S."/>
            <person name="Yoshida T."/>
            <person name="Shimamura S."/>
            <person name="Takaki Y."/>
            <person name="Nagai Y."/>
            <person name="Toyoda A."/>
            <person name="Suzuki Y."/>
            <person name="Arimoto A."/>
            <person name="Ishii H."/>
            <person name="Satoh N."/>
            <person name="Nishiyama T."/>
            <person name="Hasebe M."/>
            <person name="Maruyama T."/>
            <person name="Minagawa J."/>
            <person name="Obokata J."/>
            <person name="Shigenobu S."/>
        </authorList>
    </citation>
    <scope>NUCLEOTIDE SEQUENCE [LARGE SCALE GENOMIC DNA]</scope>
</reference>
<name>A0AAV4HZ38_9GAST</name>
<comment type="caution">
    <text evidence="1">The sequence shown here is derived from an EMBL/GenBank/DDBJ whole genome shotgun (WGS) entry which is preliminary data.</text>
</comment>
<dbReference type="EMBL" id="BMAT01012953">
    <property type="protein sequence ID" value="GFS02618.1"/>
    <property type="molecule type" value="Genomic_DNA"/>
</dbReference>
<protein>
    <submittedName>
        <fullName evidence="1">Uncharacterized protein</fullName>
    </submittedName>
</protein>
<proteinExistence type="predicted"/>
<gene>
    <name evidence="1" type="ORF">ElyMa_006449300</name>
</gene>
<evidence type="ECO:0000313" key="1">
    <source>
        <dbReference type="EMBL" id="GFS02618.1"/>
    </source>
</evidence>